<proteinExistence type="predicted"/>
<evidence type="ECO:0000313" key="3">
    <source>
        <dbReference type="Proteomes" id="UP000294145"/>
    </source>
</evidence>
<sequence length="217" mass="25779">MTDVFDETSLWVVLTSIIAVLLPLIKLVHHILHSNKSHKVQSLDVLFRVAGEKNNITNKFIMEQIFANQFRMDVDYETIEALLSCQSPSEAINLYRNSVRYLELKNGEFKFKNKYQFRTRRRIEYYIRPIVNHLLYWVFGMASGFSGLYLYHCFSIDTFFDVKYFLFNGVYWMIASIFSFCTAIIAIRFLIDKASVKKAEKLIHITKMNKINKKWYY</sequence>
<reference evidence="2 3" key="1">
    <citation type="submission" date="2019-02" db="EMBL/GenBank/DDBJ databases">
        <title>Genomic plasticity associated with the antimicrobial resistance in Vibrio cholerae.</title>
        <authorList>
            <person name="Verma J."/>
            <person name="Bag S."/>
            <person name="Saha B."/>
            <person name="Kumar P."/>
            <person name="Ghosh T.S."/>
            <person name="Dayal M."/>
            <person name="Senapati T."/>
            <person name="Mehra S."/>
            <person name="Dey P."/>
            <person name="Desigamani A."/>
            <person name="Kumar D."/>
            <person name="Rana P."/>
            <person name="Kumar B."/>
            <person name="Maiti T.K."/>
            <person name="Sharma N.C."/>
            <person name="Bhadra R.K."/>
            <person name="Mutreja A."/>
            <person name="Nair G.B."/>
            <person name="Ramamurthy T."/>
            <person name="Das B."/>
        </authorList>
    </citation>
    <scope>NUCLEOTIDE SEQUENCE [LARGE SCALE GENOMIC DNA]</scope>
    <source>
        <strain evidence="2 3">IDH06781</strain>
    </source>
</reference>
<dbReference type="Proteomes" id="UP000294145">
    <property type="component" value="Unassembled WGS sequence"/>
</dbReference>
<keyword evidence="1" id="KW-0472">Membrane</keyword>
<organism evidence="2 3">
    <name type="scientific">Vibrio cholerae</name>
    <dbReference type="NCBI Taxonomy" id="666"/>
    <lineage>
        <taxon>Bacteria</taxon>
        <taxon>Pseudomonadati</taxon>
        <taxon>Pseudomonadota</taxon>
        <taxon>Gammaproteobacteria</taxon>
        <taxon>Vibrionales</taxon>
        <taxon>Vibrionaceae</taxon>
        <taxon>Vibrio</taxon>
    </lineage>
</organism>
<accession>A0A7Z7YE71</accession>
<evidence type="ECO:0000313" key="2">
    <source>
        <dbReference type="EMBL" id="TBM35265.1"/>
    </source>
</evidence>
<feature type="transmembrane region" description="Helical" evidence="1">
    <location>
        <begin position="171"/>
        <end position="191"/>
    </location>
</feature>
<keyword evidence="1" id="KW-1133">Transmembrane helix</keyword>
<comment type="caution">
    <text evidence="2">The sequence shown here is derived from an EMBL/GenBank/DDBJ whole genome shotgun (WGS) entry which is preliminary data.</text>
</comment>
<gene>
    <name evidence="2" type="ORF">EYB64_20945</name>
</gene>
<evidence type="ECO:0000256" key="1">
    <source>
        <dbReference type="SAM" id="Phobius"/>
    </source>
</evidence>
<feature type="transmembrane region" description="Helical" evidence="1">
    <location>
        <begin position="130"/>
        <end position="151"/>
    </location>
</feature>
<keyword evidence="1" id="KW-0812">Transmembrane</keyword>
<dbReference type="AlphaFoldDB" id="A0A7Z7YE71"/>
<dbReference type="RefSeq" id="WP_000132882.1">
    <property type="nucleotide sequence ID" value="NZ_CGHE01000072.1"/>
</dbReference>
<name>A0A7Z7YE71_VIBCL</name>
<protein>
    <submittedName>
        <fullName evidence="2">Uncharacterized protein</fullName>
    </submittedName>
</protein>
<feature type="transmembrane region" description="Helical" evidence="1">
    <location>
        <begin position="12"/>
        <end position="32"/>
    </location>
</feature>
<dbReference type="EMBL" id="SISP01000073">
    <property type="protein sequence ID" value="TBM35265.1"/>
    <property type="molecule type" value="Genomic_DNA"/>
</dbReference>